<evidence type="ECO:0000256" key="3">
    <source>
        <dbReference type="ARBA" id="ARBA00022692"/>
    </source>
</evidence>
<feature type="compositionally biased region" description="Basic residues" evidence="7">
    <location>
        <begin position="1"/>
        <end position="10"/>
    </location>
</feature>
<evidence type="ECO:0000256" key="8">
    <source>
        <dbReference type="SAM" id="Phobius"/>
    </source>
</evidence>
<feature type="transmembrane region" description="Helical" evidence="8">
    <location>
        <begin position="385"/>
        <end position="406"/>
    </location>
</feature>
<dbReference type="KEGG" id="pmrn:116950615"/>
<comment type="similarity">
    <text evidence="2">Belongs to the TMEM161 family.</text>
</comment>
<evidence type="ECO:0000256" key="2">
    <source>
        <dbReference type="ARBA" id="ARBA00009706"/>
    </source>
</evidence>
<dbReference type="PANTHER" id="PTHR13624">
    <property type="entry name" value="RE42071P"/>
    <property type="match status" value="1"/>
</dbReference>
<dbReference type="InterPro" id="IPR019395">
    <property type="entry name" value="Transmembrane_161A/B"/>
</dbReference>
<proteinExistence type="inferred from homology"/>
<feature type="transmembrane region" description="Helical" evidence="8">
    <location>
        <begin position="285"/>
        <end position="304"/>
    </location>
</feature>
<evidence type="ECO:0000256" key="6">
    <source>
        <dbReference type="ARBA" id="ARBA00023180"/>
    </source>
</evidence>
<dbReference type="GO" id="GO:0016020">
    <property type="term" value="C:membrane"/>
    <property type="evidence" value="ECO:0007669"/>
    <property type="project" value="UniProtKB-SubCell"/>
</dbReference>
<evidence type="ECO:0000256" key="1">
    <source>
        <dbReference type="ARBA" id="ARBA00004141"/>
    </source>
</evidence>
<evidence type="ECO:0000256" key="4">
    <source>
        <dbReference type="ARBA" id="ARBA00022989"/>
    </source>
</evidence>
<gene>
    <name evidence="10" type="primary">TMEM161B</name>
</gene>
<evidence type="ECO:0000256" key="5">
    <source>
        <dbReference type="ARBA" id="ARBA00023136"/>
    </source>
</evidence>
<evidence type="ECO:0000256" key="7">
    <source>
        <dbReference type="SAM" id="MobiDB-lite"/>
    </source>
</evidence>
<dbReference type="RefSeq" id="XP_032824415.1">
    <property type="nucleotide sequence ID" value="XM_032968524.1"/>
</dbReference>
<keyword evidence="9" id="KW-1185">Reference proteome</keyword>
<feature type="transmembrane region" description="Helical" evidence="8">
    <location>
        <begin position="222"/>
        <end position="241"/>
    </location>
</feature>
<feature type="transmembrane region" description="Helical" evidence="8">
    <location>
        <begin position="592"/>
        <end position="614"/>
    </location>
</feature>
<accession>A0AAJ7TWS1</accession>
<feature type="transmembrane region" description="Helical" evidence="8">
    <location>
        <begin position="342"/>
        <end position="364"/>
    </location>
</feature>
<name>A0AAJ7TWS1_PETMA</name>
<keyword evidence="6" id="KW-0325">Glycoprotein</keyword>
<feature type="transmembrane region" description="Helical" evidence="8">
    <location>
        <begin position="485"/>
        <end position="510"/>
    </location>
</feature>
<evidence type="ECO:0000313" key="9">
    <source>
        <dbReference type="Proteomes" id="UP001318040"/>
    </source>
</evidence>
<dbReference type="Proteomes" id="UP001318040">
    <property type="component" value="Chromosome 40"/>
</dbReference>
<feature type="transmembrane region" description="Helical" evidence="8">
    <location>
        <begin position="432"/>
        <end position="452"/>
    </location>
</feature>
<evidence type="ECO:0000313" key="10">
    <source>
        <dbReference type="RefSeq" id="XP_032824415.1"/>
    </source>
</evidence>
<keyword evidence="4 8" id="KW-1133">Transmembrane helix</keyword>
<sequence length="621" mass="67276">MRLSHWRGRTARGDRRTNSAGEPGRPAPMHGGSCGSVLKAQGQVEEEGGHGERAALGTGRAARRERHGESGAGHGESGAGHGESGAGHGESGAGHGESGAGHGESGAGHGNAGREIMGVIGVQLVLSMVVASLLQKFSPYFSFARWLLCNGSLVRYRHPSDEELMNLAGKQVPKGKFKKDRKENGTAGKPATVPKDIELQLETKPVSPMDALVLHYYSEYQWLLDFAVHATLVYVLTEAYYTLAAPAGELNLGLVWCLLSLAFCLKVLFSLTGQYFGAEGGGERSLCVTFGFFFFVKAMGTLIVSERFLEFGLDEGFTNFSENAIGFLHQQGLESAGPISKLTFKAVLAVFCAVIGAFLTFPGLRLAKMHLDALTLYAHKPFTQAMLHLNFLAPLLVALLWVKPIARDYLMNMPMGRGQRLHLLTPEGFDSVRLWAVVLLCVLRLLLTRSHLQAYLDLARERVDRMKREAGRIGTRDLQKMVARVFYYLCVIALQYLAPLVLLLNLVFLLKTLGGHSWVILPESFTAATPVDPSSVPVAATTLPPLPSSASSSTEAPSSESLADDAGAAVAQVAVTMQSLRAVFAAPLYRGILSFLTWWTCACWFTTSLFGLMYHQYLVAA</sequence>
<comment type="subcellular location">
    <subcellularLocation>
        <location evidence="1">Membrane</location>
        <topology evidence="1">Multi-pass membrane protein</topology>
    </subcellularLocation>
</comment>
<keyword evidence="3 8" id="KW-0812">Transmembrane</keyword>
<keyword evidence="5 8" id="KW-0472">Membrane</keyword>
<feature type="transmembrane region" description="Helical" evidence="8">
    <location>
        <begin position="253"/>
        <end position="273"/>
    </location>
</feature>
<protein>
    <submittedName>
        <fullName evidence="10">Transmembrane protein 161B</fullName>
    </submittedName>
</protein>
<dbReference type="PANTHER" id="PTHR13624:SF3">
    <property type="entry name" value="TRANSMEMBRANE PROTEIN 161B"/>
    <property type="match status" value="1"/>
</dbReference>
<feature type="compositionally biased region" description="Gly residues" evidence="7">
    <location>
        <begin position="70"/>
        <end position="110"/>
    </location>
</feature>
<feature type="region of interest" description="Disordered" evidence="7">
    <location>
        <begin position="1"/>
        <end position="110"/>
    </location>
</feature>
<dbReference type="AlphaFoldDB" id="A0AAJ7TWS1"/>
<organism evidence="9 10">
    <name type="scientific">Petromyzon marinus</name>
    <name type="common">Sea lamprey</name>
    <dbReference type="NCBI Taxonomy" id="7757"/>
    <lineage>
        <taxon>Eukaryota</taxon>
        <taxon>Metazoa</taxon>
        <taxon>Chordata</taxon>
        <taxon>Craniata</taxon>
        <taxon>Vertebrata</taxon>
        <taxon>Cyclostomata</taxon>
        <taxon>Hyperoartia</taxon>
        <taxon>Petromyzontiformes</taxon>
        <taxon>Petromyzontidae</taxon>
        <taxon>Petromyzon</taxon>
    </lineage>
</organism>
<dbReference type="Pfam" id="PF10268">
    <property type="entry name" value="Tmemb_161AB"/>
    <property type="match status" value="1"/>
</dbReference>
<reference evidence="10" key="1">
    <citation type="submission" date="2025-08" db="UniProtKB">
        <authorList>
            <consortium name="RefSeq"/>
        </authorList>
    </citation>
    <scope>IDENTIFICATION</scope>
    <source>
        <tissue evidence="10">Sperm</tissue>
    </source>
</reference>